<name>A0A418X102_9BURK</name>
<dbReference type="OrthoDB" id="5654170at2"/>
<dbReference type="EMBL" id="QYUN01000002">
    <property type="protein sequence ID" value="RJG06122.1"/>
    <property type="molecule type" value="Genomic_DNA"/>
</dbReference>
<proteinExistence type="predicted"/>
<dbReference type="Proteomes" id="UP000285190">
    <property type="component" value="Unassembled WGS sequence"/>
</dbReference>
<evidence type="ECO:0000313" key="3">
    <source>
        <dbReference type="Proteomes" id="UP000285190"/>
    </source>
</evidence>
<dbReference type="Gene3D" id="1.20.120.520">
    <property type="entry name" value="nmb1532 protein domain like"/>
    <property type="match status" value="1"/>
</dbReference>
<accession>A0A418X102</accession>
<keyword evidence="3" id="KW-1185">Reference proteome</keyword>
<reference evidence="2 3" key="1">
    <citation type="submission" date="2018-09" db="EMBL/GenBank/DDBJ databases">
        <authorList>
            <person name="Zhu H."/>
        </authorList>
    </citation>
    <scope>NUCLEOTIDE SEQUENCE [LARGE SCALE GENOMIC DNA]</scope>
    <source>
        <strain evidence="2 3">K2R10-39</strain>
    </source>
</reference>
<feature type="domain" description="Hemerythrin-like" evidence="1">
    <location>
        <begin position="23"/>
        <end position="143"/>
    </location>
</feature>
<evidence type="ECO:0000259" key="1">
    <source>
        <dbReference type="Pfam" id="PF01814"/>
    </source>
</evidence>
<comment type="caution">
    <text evidence="2">The sequence shown here is derived from an EMBL/GenBank/DDBJ whole genome shotgun (WGS) entry which is preliminary data.</text>
</comment>
<dbReference type="Pfam" id="PF01814">
    <property type="entry name" value="Hemerythrin"/>
    <property type="match status" value="1"/>
</dbReference>
<gene>
    <name evidence="2" type="ORF">D3870_08995</name>
</gene>
<organism evidence="2 3">
    <name type="scientific">Noviherbaspirillum cavernae</name>
    <dbReference type="NCBI Taxonomy" id="2320862"/>
    <lineage>
        <taxon>Bacteria</taxon>
        <taxon>Pseudomonadati</taxon>
        <taxon>Pseudomonadota</taxon>
        <taxon>Betaproteobacteria</taxon>
        <taxon>Burkholderiales</taxon>
        <taxon>Oxalobacteraceae</taxon>
        <taxon>Noviherbaspirillum</taxon>
    </lineage>
</organism>
<dbReference type="GO" id="GO:0006879">
    <property type="term" value="P:intracellular iron ion homeostasis"/>
    <property type="evidence" value="ECO:0007669"/>
    <property type="project" value="InterPro"/>
</dbReference>
<sequence length="238" mass="25611">MNDRNLSRQQAAAPRYDIYAIIHKALRAFMCDTLVSVGNADADDAKEVAAVLAQVRELAAFCASHLKHENDFVHPAMEAAQPGAAAQTAGDHLHHEWALRQVGTLADAVDAASTEVRAAALGQLYRYLAVFVAENFTHMNIEETDNNAVLWAACSDEELMGIEHAIVASIPPDEMAASMRWMIPAMTANERAAALGGMRAGAPAPVFDAVLGIAHTYLSERDWNKLALALALPERLAA</sequence>
<dbReference type="AlphaFoldDB" id="A0A418X102"/>
<dbReference type="InterPro" id="IPR045808">
    <property type="entry name" value="Hr_FBXL5"/>
</dbReference>
<dbReference type="InterPro" id="IPR012312">
    <property type="entry name" value="Hemerythrin-like"/>
</dbReference>
<protein>
    <recommendedName>
        <fullName evidence="1">Hemerythrin-like domain-containing protein</fullName>
    </recommendedName>
</protein>
<dbReference type="CDD" id="cd12109">
    <property type="entry name" value="Hr_FBXL5"/>
    <property type="match status" value="1"/>
</dbReference>
<evidence type="ECO:0000313" key="2">
    <source>
        <dbReference type="EMBL" id="RJG06122.1"/>
    </source>
</evidence>
<dbReference type="RefSeq" id="WP_119738412.1">
    <property type="nucleotide sequence ID" value="NZ_QYUN01000002.1"/>
</dbReference>